<evidence type="ECO:0000313" key="1">
    <source>
        <dbReference type="EMBL" id="CAD7002520.1"/>
    </source>
</evidence>
<sequence length="111" mass="12496">MNSFRCSWGLEAGGVRAEKKKRRGITLFRYASMDHREIEEKEEAQETMAYTQYNAPHKSRAHSLLGIMVGLLPRVLTDCQRWQAVGEVIADTANGGSRHELIARRNGAPVI</sequence>
<comment type="caution">
    <text evidence="1">The sequence shown here is derived from an EMBL/GenBank/DDBJ whole genome shotgun (WGS) entry which is preliminary data.</text>
</comment>
<keyword evidence="2" id="KW-1185">Reference proteome</keyword>
<protein>
    <submittedName>
        <fullName evidence="1">(Mediterranean fruit fly) hypothetical protein</fullName>
    </submittedName>
</protein>
<proteinExistence type="predicted"/>
<reference evidence="1" key="1">
    <citation type="submission" date="2020-11" db="EMBL/GenBank/DDBJ databases">
        <authorList>
            <person name="Whitehead M."/>
        </authorList>
    </citation>
    <scope>NUCLEOTIDE SEQUENCE</scope>
    <source>
        <strain evidence="1">EGII</strain>
    </source>
</reference>
<evidence type="ECO:0000313" key="2">
    <source>
        <dbReference type="Proteomes" id="UP000606786"/>
    </source>
</evidence>
<name>A0A811UU81_CERCA</name>
<dbReference type="AlphaFoldDB" id="A0A811UU81"/>
<accession>A0A811UU81</accession>
<dbReference type="Proteomes" id="UP000606786">
    <property type="component" value="Unassembled WGS sequence"/>
</dbReference>
<gene>
    <name evidence="1" type="ORF">CCAP1982_LOCUS11009</name>
</gene>
<organism evidence="1 2">
    <name type="scientific">Ceratitis capitata</name>
    <name type="common">Mediterranean fruit fly</name>
    <name type="synonym">Tephritis capitata</name>
    <dbReference type="NCBI Taxonomy" id="7213"/>
    <lineage>
        <taxon>Eukaryota</taxon>
        <taxon>Metazoa</taxon>
        <taxon>Ecdysozoa</taxon>
        <taxon>Arthropoda</taxon>
        <taxon>Hexapoda</taxon>
        <taxon>Insecta</taxon>
        <taxon>Pterygota</taxon>
        <taxon>Neoptera</taxon>
        <taxon>Endopterygota</taxon>
        <taxon>Diptera</taxon>
        <taxon>Brachycera</taxon>
        <taxon>Muscomorpha</taxon>
        <taxon>Tephritoidea</taxon>
        <taxon>Tephritidae</taxon>
        <taxon>Ceratitis</taxon>
        <taxon>Ceratitis</taxon>
    </lineage>
</organism>
<dbReference type="EMBL" id="CAJHJT010000034">
    <property type="protein sequence ID" value="CAD7002520.1"/>
    <property type="molecule type" value="Genomic_DNA"/>
</dbReference>